<dbReference type="OrthoDB" id="5513277at2"/>
<evidence type="ECO:0000313" key="4">
    <source>
        <dbReference type="Proteomes" id="UP000236641"/>
    </source>
</evidence>
<feature type="signal peptide" evidence="1">
    <location>
        <begin position="1"/>
        <end position="20"/>
    </location>
</feature>
<dbReference type="Gene3D" id="3.40.50.1820">
    <property type="entry name" value="alpha/beta hydrolase"/>
    <property type="match status" value="1"/>
</dbReference>
<name>A0A2K1DYA4_9FLAO</name>
<dbReference type="AlphaFoldDB" id="A0A2K1DYA4"/>
<sequence>MIKNCIIGALLMLFFVSCQTEYSKFKKKPKYITKPNIEHQAYFEAYDKTLAIWDVPFEELYITTSFGTAHIVVSGPDDGFPVVLLHGMNASSTMWYPNMKALADSYRVFAIDFILEPGKSFITKEMESTDDIALWYHEVISKLQLEKYHIIGASRGGWLAVNTALHNQEGIKSMVLLSPAQTFIWVRPSTNLLKNIVYAFSSKEKQMEETLETMSRYPHNINKTYLDQYKIAVEKDSINKFTIDMMPYTANELKSLKMPVYVLIGDDDMINNDKTVRMAKDILPYGRGETISNAGHFLSVDQANIVNEKVLQFLNEIDELDN</sequence>
<evidence type="ECO:0000259" key="2">
    <source>
        <dbReference type="Pfam" id="PF00561"/>
    </source>
</evidence>
<feature type="domain" description="AB hydrolase-1" evidence="2">
    <location>
        <begin position="81"/>
        <end position="210"/>
    </location>
</feature>
<organism evidence="3 4">
    <name type="scientific">Hanstruepera neustonica</name>
    <dbReference type="NCBI Taxonomy" id="1445657"/>
    <lineage>
        <taxon>Bacteria</taxon>
        <taxon>Pseudomonadati</taxon>
        <taxon>Bacteroidota</taxon>
        <taxon>Flavobacteriia</taxon>
        <taxon>Flavobacteriales</taxon>
        <taxon>Flavobacteriaceae</taxon>
        <taxon>Hanstruepera</taxon>
    </lineage>
</organism>
<dbReference type="Proteomes" id="UP000236641">
    <property type="component" value="Unassembled WGS sequence"/>
</dbReference>
<dbReference type="InterPro" id="IPR000073">
    <property type="entry name" value="AB_hydrolase_1"/>
</dbReference>
<dbReference type="SUPFAM" id="SSF53474">
    <property type="entry name" value="alpha/beta-Hydrolases"/>
    <property type="match status" value="1"/>
</dbReference>
<dbReference type="Pfam" id="PF00561">
    <property type="entry name" value="Abhydrolase_1"/>
    <property type="match status" value="1"/>
</dbReference>
<protein>
    <submittedName>
        <fullName evidence="3">Alpha/beta hydrolase</fullName>
    </submittedName>
</protein>
<accession>A0A2K1DYA4</accession>
<evidence type="ECO:0000256" key="1">
    <source>
        <dbReference type="SAM" id="SignalP"/>
    </source>
</evidence>
<dbReference type="RefSeq" id="WP_103052048.1">
    <property type="nucleotide sequence ID" value="NZ_POWF01000004.1"/>
</dbReference>
<evidence type="ECO:0000313" key="3">
    <source>
        <dbReference type="EMBL" id="PNQ73009.1"/>
    </source>
</evidence>
<keyword evidence="1" id="KW-0732">Signal</keyword>
<keyword evidence="4" id="KW-1185">Reference proteome</keyword>
<dbReference type="PROSITE" id="PS51257">
    <property type="entry name" value="PROKAR_LIPOPROTEIN"/>
    <property type="match status" value="1"/>
</dbReference>
<dbReference type="GO" id="GO:0016787">
    <property type="term" value="F:hydrolase activity"/>
    <property type="evidence" value="ECO:0007669"/>
    <property type="project" value="UniProtKB-KW"/>
</dbReference>
<dbReference type="PANTHER" id="PTHR46438">
    <property type="entry name" value="ALPHA/BETA-HYDROLASES SUPERFAMILY PROTEIN"/>
    <property type="match status" value="1"/>
</dbReference>
<proteinExistence type="predicted"/>
<dbReference type="InterPro" id="IPR029058">
    <property type="entry name" value="AB_hydrolase_fold"/>
</dbReference>
<dbReference type="EMBL" id="POWF01000004">
    <property type="protein sequence ID" value="PNQ73009.1"/>
    <property type="molecule type" value="Genomic_DNA"/>
</dbReference>
<reference evidence="3 4" key="1">
    <citation type="submission" date="2018-01" db="EMBL/GenBank/DDBJ databases">
        <title>The draft genome of Hanstruepera neustonica JCM19743.</title>
        <authorList>
            <person name="He R.-H."/>
            <person name="Du Z.-J."/>
        </authorList>
    </citation>
    <scope>NUCLEOTIDE SEQUENCE [LARGE SCALE GENOMIC DNA]</scope>
    <source>
        <strain evidence="3 4">JCM19743</strain>
    </source>
</reference>
<gene>
    <name evidence="3" type="ORF">C1T31_08410</name>
</gene>
<keyword evidence="3" id="KW-0378">Hydrolase</keyword>
<comment type="caution">
    <text evidence="3">The sequence shown here is derived from an EMBL/GenBank/DDBJ whole genome shotgun (WGS) entry which is preliminary data.</text>
</comment>
<feature type="chain" id="PRO_5014380736" evidence="1">
    <location>
        <begin position="21"/>
        <end position="322"/>
    </location>
</feature>
<dbReference type="PANTHER" id="PTHR46438:SF11">
    <property type="entry name" value="LIPASE-RELATED"/>
    <property type="match status" value="1"/>
</dbReference>